<keyword evidence="2" id="KW-1185">Reference proteome</keyword>
<dbReference type="Proteomes" id="UP001164250">
    <property type="component" value="Chromosome 5"/>
</dbReference>
<evidence type="ECO:0000313" key="2">
    <source>
        <dbReference type="Proteomes" id="UP001164250"/>
    </source>
</evidence>
<proteinExistence type="predicted"/>
<dbReference type="EMBL" id="CM047901">
    <property type="protein sequence ID" value="KAJ0097365.1"/>
    <property type="molecule type" value="Genomic_DNA"/>
</dbReference>
<protein>
    <submittedName>
        <fullName evidence="1">Uncharacterized protein</fullName>
    </submittedName>
</protein>
<evidence type="ECO:0000313" key="1">
    <source>
        <dbReference type="EMBL" id="KAJ0097365.1"/>
    </source>
</evidence>
<reference evidence="2" key="1">
    <citation type="journal article" date="2023" name="G3 (Bethesda)">
        <title>Genome assembly and association tests identify interacting loci associated with vigor, precocity, and sex in interspecific pistachio rootstocks.</title>
        <authorList>
            <person name="Palmer W."/>
            <person name="Jacygrad E."/>
            <person name="Sagayaradj S."/>
            <person name="Cavanaugh K."/>
            <person name="Han R."/>
            <person name="Bertier L."/>
            <person name="Beede B."/>
            <person name="Kafkas S."/>
            <person name="Golino D."/>
            <person name="Preece J."/>
            <person name="Michelmore R."/>
        </authorList>
    </citation>
    <scope>NUCLEOTIDE SEQUENCE [LARGE SCALE GENOMIC DNA]</scope>
</reference>
<name>A0ACC1BED0_9ROSI</name>
<accession>A0ACC1BED0</accession>
<comment type="caution">
    <text evidence="1">The sequence shown here is derived from an EMBL/GenBank/DDBJ whole genome shotgun (WGS) entry which is preliminary data.</text>
</comment>
<sequence length="60" mass="6630">MEVEAHIDQLPIDLLAHIFVLITSFTDLAQASSVCKKWKVAVKQSLALRENLSFAGMEDG</sequence>
<gene>
    <name evidence="1" type="ORF">Patl1_28658</name>
</gene>
<organism evidence="1 2">
    <name type="scientific">Pistacia atlantica</name>
    <dbReference type="NCBI Taxonomy" id="434234"/>
    <lineage>
        <taxon>Eukaryota</taxon>
        <taxon>Viridiplantae</taxon>
        <taxon>Streptophyta</taxon>
        <taxon>Embryophyta</taxon>
        <taxon>Tracheophyta</taxon>
        <taxon>Spermatophyta</taxon>
        <taxon>Magnoliopsida</taxon>
        <taxon>eudicotyledons</taxon>
        <taxon>Gunneridae</taxon>
        <taxon>Pentapetalae</taxon>
        <taxon>rosids</taxon>
        <taxon>malvids</taxon>
        <taxon>Sapindales</taxon>
        <taxon>Anacardiaceae</taxon>
        <taxon>Pistacia</taxon>
    </lineage>
</organism>